<reference evidence="2" key="1">
    <citation type="submission" date="2018-11" db="EMBL/GenBank/DDBJ databases">
        <title>Phylogenetic, genomic, and biogeographic characterization of a novel and ubiquitous marine invertebrate-associated Rickettsiales parasite, Candidatus Marinoinvertebrata rohwerii, gen. nov., sp. nov.</title>
        <authorList>
            <person name="Klinges J.G."/>
            <person name="Rosales S.M."/>
            <person name="Mcminds R."/>
            <person name="Shaver E.C."/>
            <person name="Shantz A."/>
            <person name="Peters E.C."/>
            <person name="Burkepile D.E."/>
            <person name="Silliman B.R."/>
            <person name="Vega Thurber R.L."/>
        </authorList>
    </citation>
    <scope>NUCLEOTIDE SEQUENCE [LARGE SCALE GENOMIC DNA]</scope>
    <source>
        <strain evidence="2">a_cerv_44</strain>
    </source>
</reference>
<dbReference type="Gene3D" id="1.25.40.10">
    <property type="entry name" value="Tetratricopeptide repeat domain"/>
    <property type="match status" value="1"/>
</dbReference>
<proteinExistence type="predicted"/>
<evidence type="ECO:0000313" key="2">
    <source>
        <dbReference type="Proteomes" id="UP000279470"/>
    </source>
</evidence>
<gene>
    <name evidence="1" type="ORF">EIC27_05325</name>
</gene>
<sequence length="186" mass="22540">MIINEMKHYSKILDFWFKDKIKLNWFVKDLELDQKITTEFLGIYKNQLMNIGRDLKKIEDVKELLSLIILFDQFPRNMFRGKKESFDTDKEALRISRYLISNEFDDEVINNDYLLFLYMPFMHSENLKDQEMSVGLFKNVNKQSYEFAIKNRDIIERFGRFPQRNKALGRKSTGEENRFLKEFTLF</sequence>
<dbReference type="Proteomes" id="UP000279470">
    <property type="component" value="Unassembled WGS sequence"/>
</dbReference>
<dbReference type="Gene3D" id="1.20.58.320">
    <property type="entry name" value="TPR-like"/>
    <property type="match status" value="1"/>
</dbReference>
<accession>A0A429XFJ5</accession>
<keyword evidence="2" id="KW-1185">Reference proteome</keyword>
<organism evidence="1 2">
    <name type="scientific">Candidatus Aquarickettsia rohweri</name>
    <dbReference type="NCBI Taxonomy" id="2602574"/>
    <lineage>
        <taxon>Bacteria</taxon>
        <taxon>Pseudomonadati</taxon>
        <taxon>Pseudomonadota</taxon>
        <taxon>Alphaproteobacteria</taxon>
        <taxon>Rickettsiales</taxon>
        <taxon>Candidatus Midichloriaceae</taxon>
        <taxon>Candidatus Aquarickettsia</taxon>
    </lineage>
</organism>
<evidence type="ECO:0000313" key="1">
    <source>
        <dbReference type="EMBL" id="RST63721.1"/>
    </source>
</evidence>
<dbReference type="AlphaFoldDB" id="A0A429XFJ5"/>
<protein>
    <submittedName>
        <fullName evidence="1">DUF924 domain-containing protein</fullName>
    </submittedName>
</protein>
<dbReference type="Pfam" id="PF06041">
    <property type="entry name" value="DUF924"/>
    <property type="match status" value="1"/>
</dbReference>
<dbReference type="SUPFAM" id="SSF48452">
    <property type="entry name" value="TPR-like"/>
    <property type="match status" value="1"/>
</dbReference>
<dbReference type="EMBL" id="RXFM01000077">
    <property type="protein sequence ID" value="RST63721.1"/>
    <property type="molecule type" value="Genomic_DNA"/>
</dbReference>
<dbReference type="RefSeq" id="WP_126045067.1">
    <property type="nucleotide sequence ID" value="NZ_RXFM01000077.1"/>
</dbReference>
<comment type="caution">
    <text evidence="1">The sequence shown here is derived from an EMBL/GenBank/DDBJ whole genome shotgun (WGS) entry which is preliminary data.</text>
</comment>
<name>A0A429XFJ5_9RICK</name>
<dbReference type="InterPro" id="IPR010323">
    <property type="entry name" value="DUF924"/>
</dbReference>
<dbReference type="InterPro" id="IPR011990">
    <property type="entry name" value="TPR-like_helical_dom_sf"/>
</dbReference>
<dbReference type="OrthoDB" id="7593450at2"/>